<feature type="region of interest" description="Disordered" evidence="6">
    <location>
        <begin position="1399"/>
        <end position="1514"/>
    </location>
</feature>
<evidence type="ECO:0000256" key="6">
    <source>
        <dbReference type="SAM" id="MobiDB-lite"/>
    </source>
</evidence>
<keyword evidence="2 4" id="KW-0479">Metal-binding</keyword>
<feature type="compositionally biased region" description="Basic and acidic residues" evidence="6">
    <location>
        <begin position="1929"/>
        <end position="1946"/>
    </location>
</feature>
<dbReference type="SMART" id="SM01349">
    <property type="entry name" value="TOG"/>
    <property type="match status" value="2"/>
</dbReference>
<feature type="region of interest" description="Disordered" evidence="6">
    <location>
        <begin position="232"/>
        <end position="257"/>
    </location>
</feature>
<dbReference type="InterPro" id="IPR034085">
    <property type="entry name" value="TOG"/>
</dbReference>
<evidence type="ECO:0000256" key="4">
    <source>
        <dbReference type="PROSITE-ProRule" id="PRU00125"/>
    </source>
</evidence>
<dbReference type="CDD" id="cd09395">
    <property type="entry name" value="LIM2_Rga"/>
    <property type="match status" value="1"/>
</dbReference>
<dbReference type="Gene3D" id="2.10.110.10">
    <property type="entry name" value="Cysteine Rich Protein"/>
    <property type="match status" value="2"/>
</dbReference>
<feature type="region of interest" description="Disordered" evidence="6">
    <location>
        <begin position="1821"/>
        <end position="2066"/>
    </location>
</feature>
<dbReference type="InterPro" id="IPR036864">
    <property type="entry name" value="Zn2-C6_fun-type_DNA-bd_sf"/>
</dbReference>
<keyword evidence="4" id="KW-0440">LIM domain</keyword>
<feature type="compositionally biased region" description="Polar residues" evidence="6">
    <location>
        <begin position="2037"/>
        <end position="2047"/>
    </location>
</feature>
<feature type="region of interest" description="Disordered" evidence="6">
    <location>
        <begin position="1734"/>
        <end position="1806"/>
    </location>
</feature>
<dbReference type="EMBL" id="VIBQ01000009">
    <property type="protein sequence ID" value="KAB8337296.1"/>
    <property type="molecule type" value="Genomic_DNA"/>
</dbReference>
<dbReference type="Pfam" id="PF12348">
    <property type="entry name" value="CLASP_N"/>
    <property type="match status" value="2"/>
</dbReference>
<dbReference type="SMART" id="SM00324">
    <property type="entry name" value="RhoGAP"/>
    <property type="match status" value="1"/>
</dbReference>
<dbReference type="SMART" id="SM00066">
    <property type="entry name" value="GAL4"/>
    <property type="match status" value="1"/>
</dbReference>
<keyword evidence="5" id="KW-0175">Coiled coil</keyword>
<dbReference type="InterPro" id="IPR016024">
    <property type="entry name" value="ARM-type_fold"/>
</dbReference>
<feature type="compositionally biased region" description="Low complexity" evidence="6">
    <location>
        <begin position="680"/>
        <end position="691"/>
    </location>
</feature>
<dbReference type="InterPro" id="IPR011989">
    <property type="entry name" value="ARM-like"/>
</dbReference>
<feature type="coiled-coil region" evidence="5">
    <location>
        <begin position="2138"/>
        <end position="2192"/>
    </location>
</feature>
<evidence type="ECO:0000313" key="10">
    <source>
        <dbReference type="EMBL" id="KAB8337296.1"/>
    </source>
</evidence>
<organism evidence="10 11">
    <name type="scientific">Carpinus fangiana</name>
    <dbReference type="NCBI Taxonomy" id="176857"/>
    <lineage>
        <taxon>Eukaryota</taxon>
        <taxon>Viridiplantae</taxon>
        <taxon>Streptophyta</taxon>
        <taxon>Embryophyta</taxon>
        <taxon>Tracheophyta</taxon>
        <taxon>Spermatophyta</taxon>
        <taxon>Magnoliopsida</taxon>
        <taxon>eudicotyledons</taxon>
        <taxon>Gunneridae</taxon>
        <taxon>Pentapetalae</taxon>
        <taxon>rosids</taxon>
        <taxon>fabids</taxon>
        <taxon>Fagales</taxon>
        <taxon>Betulaceae</taxon>
        <taxon>Carpinus</taxon>
    </lineage>
</organism>
<dbReference type="GO" id="GO:0008270">
    <property type="term" value="F:zinc ion binding"/>
    <property type="evidence" value="ECO:0007669"/>
    <property type="project" value="InterPro"/>
</dbReference>
<dbReference type="GO" id="GO:0005096">
    <property type="term" value="F:GTPase activator activity"/>
    <property type="evidence" value="ECO:0007669"/>
    <property type="project" value="UniProtKB-KW"/>
</dbReference>
<feature type="compositionally biased region" description="Low complexity" evidence="6">
    <location>
        <begin position="1499"/>
        <end position="1514"/>
    </location>
</feature>
<evidence type="ECO:0000256" key="5">
    <source>
        <dbReference type="SAM" id="Coils"/>
    </source>
</evidence>
<reference evidence="10 11" key="1">
    <citation type="submission" date="2019-06" db="EMBL/GenBank/DDBJ databases">
        <title>A chromosomal-level reference genome of Carpinus fangiana (Coryloideae, Betulaceae).</title>
        <authorList>
            <person name="Yang X."/>
            <person name="Wang Z."/>
            <person name="Zhang L."/>
            <person name="Hao G."/>
            <person name="Liu J."/>
            <person name="Yang Y."/>
        </authorList>
    </citation>
    <scope>NUCLEOTIDE SEQUENCE [LARGE SCALE GENOMIC DNA]</scope>
    <source>
        <strain evidence="10">Cfa_2016G</strain>
        <tissue evidence="10">Leaf</tissue>
    </source>
</reference>
<feature type="compositionally biased region" description="Polar residues" evidence="6">
    <location>
        <begin position="1975"/>
        <end position="1999"/>
    </location>
</feature>
<dbReference type="PANTHER" id="PTHR23176:SF128">
    <property type="entry name" value="RHO GTPASE-ACTIVATING PROTEIN RGD1"/>
    <property type="match status" value="1"/>
</dbReference>
<feature type="compositionally biased region" description="Polar residues" evidence="6">
    <location>
        <begin position="729"/>
        <end position="754"/>
    </location>
</feature>
<feature type="compositionally biased region" description="Polar residues" evidence="6">
    <location>
        <begin position="663"/>
        <end position="672"/>
    </location>
</feature>
<dbReference type="InterPro" id="IPR001781">
    <property type="entry name" value="Znf_LIM"/>
</dbReference>
<dbReference type="SMART" id="SM00132">
    <property type="entry name" value="LIM"/>
    <property type="match status" value="2"/>
</dbReference>
<dbReference type="Proteomes" id="UP000327013">
    <property type="component" value="Unassembled WGS sequence"/>
</dbReference>
<feature type="region of interest" description="Disordered" evidence="6">
    <location>
        <begin position="2826"/>
        <end position="2861"/>
    </location>
</feature>
<feature type="domain" description="LIM zinc-binding" evidence="7">
    <location>
        <begin position="1574"/>
        <end position="1633"/>
    </location>
</feature>
<gene>
    <name evidence="10" type="ORF">FH972_021597</name>
</gene>
<proteinExistence type="predicted"/>
<dbReference type="PROSITE" id="PS50048">
    <property type="entry name" value="ZN2_CY6_FUNGAL_2"/>
    <property type="match status" value="1"/>
</dbReference>
<dbReference type="GO" id="GO:0007165">
    <property type="term" value="P:signal transduction"/>
    <property type="evidence" value="ECO:0007669"/>
    <property type="project" value="InterPro"/>
</dbReference>
<dbReference type="GO" id="GO:0003677">
    <property type="term" value="F:DNA binding"/>
    <property type="evidence" value="ECO:0007669"/>
    <property type="project" value="InterPro"/>
</dbReference>
<dbReference type="Pfam" id="PF04082">
    <property type="entry name" value="Fungal_trans"/>
    <property type="match status" value="1"/>
</dbReference>
<evidence type="ECO:0000259" key="8">
    <source>
        <dbReference type="PROSITE" id="PS50048"/>
    </source>
</evidence>
<dbReference type="Pfam" id="PF00620">
    <property type="entry name" value="RhoGAP"/>
    <property type="match status" value="1"/>
</dbReference>
<dbReference type="CDD" id="cd00067">
    <property type="entry name" value="GAL4"/>
    <property type="match status" value="1"/>
</dbReference>
<feature type="compositionally biased region" description="Acidic residues" evidence="6">
    <location>
        <begin position="821"/>
        <end position="834"/>
    </location>
</feature>
<dbReference type="CDD" id="cd12148">
    <property type="entry name" value="fungal_TF_MHR"/>
    <property type="match status" value="1"/>
</dbReference>
<feature type="region of interest" description="Disordered" evidence="6">
    <location>
        <begin position="2092"/>
        <end position="2118"/>
    </location>
</feature>
<evidence type="ECO:0000313" key="11">
    <source>
        <dbReference type="Proteomes" id="UP000327013"/>
    </source>
</evidence>
<dbReference type="GO" id="GO:0006351">
    <property type="term" value="P:DNA-templated transcription"/>
    <property type="evidence" value="ECO:0007669"/>
    <property type="project" value="InterPro"/>
</dbReference>
<feature type="compositionally biased region" description="Basic residues" evidence="6">
    <location>
        <begin position="1482"/>
        <end position="1493"/>
    </location>
</feature>
<feature type="compositionally biased region" description="Basic and acidic residues" evidence="6">
    <location>
        <begin position="1959"/>
        <end position="1974"/>
    </location>
</feature>
<feature type="compositionally biased region" description="Basic and acidic residues" evidence="6">
    <location>
        <begin position="1899"/>
        <end position="1908"/>
    </location>
</feature>
<evidence type="ECO:0000259" key="7">
    <source>
        <dbReference type="PROSITE" id="PS50023"/>
    </source>
</evidence>
<dbReference type="CDD" id="cd00159">
    <property type="entry name" value="RhoGAP"/>
    <property type="match status" value="1"/>
</dbReference>
<feature type="compositionally biased region" description="Low complexity" evidence="6">
    <location>
        <begin position="235"/>
        <end position="244"/>
    </location>
</feature>
<dbReference type="InterPro" id="IPR007219">
    <property type="entry name" value="XnlR_reg_dom"/>
</dbReference>
<feature type="compositionally biased region" description="Low complexity" evidence="6">
    <location>
        <begin position="606"/>
        <end position="628"/>
    </location>
</feature>
<dbReference type="Gene3D" id="1.25.10.10">
    <property type="entry name" value="Leucine-rich Repeat Variant"/>
    <property type="match status" value="2"/>
</dbReference>
<dbReference type="Pfam" id="PF00412">
    <property type="entry name" value="LIM"/>
    <property type="match status" value="1"/>
</dbReference>
<dbReference type="SUPFAM" id="SSF48350">
    <property type="entry name" value="GTPase activation domain, GAP"/>
    <property type="match status" value="1"/>
</dbReference>
<evidence type="ECO:0000259" key="9">
    <source>
        <dbReference type="PROSITE" id="PS50238"/>
    </source>
</evidence>
<evidence type="ECO:0000256" key="2">
    <source>
        <dbReference type="ARBA" id="ARBA00022723"/>
    </source>
</evidence>
<keyword evidence="1" id="KW-0343">GTPase activation</keyword>
<feature type="domain" description="Rho-GAP" evidence="9">
    <location>
        <begin position="2462"/>
        <end position="2668"/>
    </location>
</feature>
<feature type="domain" description="Zn(2)-C6 fungal-type" evidence="8">
    <location>
        <begin position="2870"/>
        <end position="2903"/>
    </location>
</feature>
<keyword evidence="3 4" id="KW-0862">Zinc</keyword>
<feature type="region of interest" description="Disordered" evidence="6">
    <location>
        <begin position="812"/>
        <end position="843"/>
    </location>
</feature>
<feature type="compositionally biased region" description="Low complexity" evidence="6">
    <location>
        <begin position="1418"/>
        <end position="1461"/>
    </location>
</feature>
<dbReference type="Gene3D" id="4.10.240.10">
    <property type="entry name" value="Zn(2)-C6 fungal-type DNA-binding domain"/>
    <property type="match status" value="1"/>
</dbReference>
<evidence type="ECO:0000256" key="3">
    <source>
        <dbReference type="ARBA" id="ARBA00022833"/>
    </source>
</evidence>
<feature type="region of interest" description="Disordered" evidence="6">
    <location>
        <begin position="1636"/>
        <end position="1718"/>
    </location>
</feature>
<dbReference type="Gene3D" id="1.10.555.10">
    <property type="entry name" value="Rho GTPase activation protein"/>
    <property type="match status" value="1"/>
</dbReference>
<dbReference type="GO" id="GO:0005737">
    <property type="term" value="C:cytoplasm"/>
    <property type="evidence" value="ECO:0007669"/>
    <property type="project" value="TreeGrafter"/>
</dbReference>
<dbReference type="GO" id="GO:0000981">
    <property type="term" value="F:DNA-binding transcription factor activity, RNA polymerase II-specific"/>
    <property type="evidence" value="ECO:0007669"/>
    <property type="project" value="InterPro"/>
</dbReference>
<comment type="caution">
    <text evidence="10">The sequence shown here is derived from an EMBL/GenBank/DDBJ whole genome shotgun (WGS) entry which is preliminary data.</text>
</comment>
<feature type="compositionally biased region" description="Low complexity" evidence="6">
    <location>
        <begin position="2844"/>
        <end position="2854"/>
    </location>
</feature>
<dbReference type="SUPFAM" id="SSF48371">
    <property type="entry name" value="ARM repeat"/>
    <property type="match status" value="1"/>
</dbReference>
<dbReference type="SUPFAM" id="SSF57701">
    <property type="entry name" value="Zn2/Cys6 DNA-binding domain"/>
    <property type="match status" value="1"/>
</dbReference>
<feature type="compositionally biased region" description="Basic and acidic residues" evidence="6">
    <location>
        <begin position="1845"/>
        <end position="1861"/>
    </location>
</feature>
<feature type="compositionally biased region" description="Low complexity" evidence="6">
    <location>
        <begin position="1739"/>
        <end position="1767"/>
    </location>
</feature>
<dbReference type="OrthoDB" id="46159at2759"/>
<feature type="compositionally biased region" description="Basic and acidic residues" evidence="6">
    <location>
        <begin position="1687"/>
        <end position="1705"/>
    </location>
</feature>
<feature type="compositionally biased region" description="Low complexity" evidence="6">
    <location>
        <begin position="560"/>
        <end position="569"/>
    </location>
</feature>
<dbReference type="PROSITE" id="PS50238">
    <property type="entry name" value="RHOGAP"/>
    <property type="match status" value="1"/>
</dbReference>
<feature type="region of interest" description="Disordered" evidence="6">
    <location>
        <begin position="855"/>
        <end position="897"/>
    </location>
</feature>
<feature type="region of interest" description="Disordered" evidence="6">
    <location>
        <begin position="524"/>
        <end position="798"/>
    </location>
</feature>
<keyword evidence="11" id="KW-1185">Reference proteome</keyword>
<dbReference type="InterPro" id="IPR050729">
    <property type="entry name" value="Rho-GAP"/>
</dbReference>
<dbReference type="PANTHER" id="PTHR23176">
    <property type="entry name" value="RHO/RAC/CDC GTPASE-ACTIVATING PROTEIN"/>
    <property type="match status" value="1"/>
</dbReference>
<dbReference type="InterPro" id="IPR008936">
    <property type="entry name" value="Rho_GTPase_activation_prot"/>
</dbReference>
<feature type="coiled-coil region" evidence="5">
    <location>
        <begin position="2231"/>
        <end position="2293"/>
    </location>
</feature>
<dbReference type="PROSITE" id="PS50023">
    <property type="entry name" value="LIM_DOMAIN_2"/>
    <property type="match status" value="1"/>
</dbReference>
<dbReference type="InterPro" id="IPR000198">
    <property type="entry name" value="RhoGAP_dom"/>
</dbReference>
<protein>
    <submittedName>
        <fullName evidence="10">Uncharacterized protein</fullName>
    </submittedName>
</protein>
<sequence>MDELAANLLSQLKRSSAPVESKLALFNQLKSNIKHQRVPESAQGPTLECIRLAIISQISTPLVNTGFSALGHFIKRLSLQDQVSAIFAPRQNIVGVLIEKLGDQKETHRSAASQCLCDLWSAKPDVIEKAIRDGAIGSSHARAKEAGLQWVAKMHADQSMPFRNFVSPMVECLDHQDGTVRDCAKIALVDLFRNAPGHAKSDLKRQLNAQNIRKSIASYIISQIEGAEDPNASFVSTASSTTSRAPPPPPAVSRTTRPITPALESRLPDHAHGEPTLPPSAEVDKIEPLYVHTARELDDIFRIMQPCFEGKEDEGNWKQRDNNVLKLRRLTRGNAPADLHVPFLAGIKALLDGILKVVNTLRTTMSTNGCLLVQELAKTLGSSIDSLVEILLQNLVKMTAATKNISAQNGNTTVEVILQSVSYNSRLMQHIWLAVQDKNVQPRQFAAGWLKIVLKKHAHNKVSFEHSGGLEVTEKCIRKGLTDANPKVREGMRSTYWAFEPFWPVKAEAIMEDLEPKYKQLLQNHADNPNAGPGSFTRSVGPSTANPRVAASGRQSLREQIAAQRQAAAKRLPERPNSAMAELSPVKQGKPSAPNPRVASGLSNVSRPAPAPATRPTKPQTTTSSTTQGSLMSAPMRRPRRPDVARPATADPYASRNMMRAETPTSTSTRSPVESPVRPVSKGSVSSLSSGHAKANSTSTIRSPVGRSPQHISPQTSPKRTRADGHVASSLSKVDNRRSMSPTSPQSARRSMLSSRDGKHTSRIPFMSPPRTTQDDRRPLSSHSHAADPNEDDNFTLVLPSQANGTRTHAGIAEMQREEDVTVYEDPEAEDAEEQGTTLPPKLVLEELPVNERAEATNGDAAAEPSTPSDDERPLSPSKKPTVGGSSPEKSETLKNRRLVISGTERIRARTLDLHGFRRLQELVKNSVGDPAIHLSELLAALVDYVEASNESLKAGASSKAPSLRSQALATIRAIVVLHRRDEAVRRGYARALCATVRAKSFTDSTSHVSTELDKTGEDVIKHAHEQAEACTDAVLHLAESSIAADIEGRRRAVTAAFGVLSKLLVLAQTRSEEISTPQRQRMGKVAVRYLDDTDADVRRADIEFCLALRSVHGDGERQAESFWRTLHGAREQQLNLIAYYIARRERGGGGGGGGGGDAGFCSARRSTRFHWADGRIGAGQISELEVLHGGAHGKCTLLASNGILITRPFCPLPRRRWSPVSVQQTPKEFIHVPPRLHLPSCICNETVEVEGIAIAVLGCNVVPSSALPNAWTGGDMSGNGSLEGVPGPGRVSGPVADKATLEAGIPGQGRLSAVRNCAFAPTIASCSQVGEKSGQGLGRRLPSHLALPSPPSTTAASCRFAISFGRTHPPTSTPATLLCGLARLSCVVHSALLLHAARAPPPPRTSLRLRERPDKPPALLSSPLALPDPHTCPTETSSAATATVTPSPSTRGTARSSPSLAPHPPPSSPQPRSHRLDDRFFHRRPSSLHHHTQPWPPRLRWTPPTASTTLSTPRMRSSLARVAILEEGKAFELAGNRWHINCFRCNTCGVLLDSDANLLLLGDGSLICNNCTYSCSACGNKIEDLAILTGDQAFCASCFKCRNCKRKIENLRYARTSQGIFCMTCHESLMARRRKNKKAQRATSANSNGSGNRPDKALPDLPKALAQAEPKSAFSPDEESLASVDNVDKGPRSRKEGGYVDYKRAPPSSTYDDDKGSSVRLNAAMTPVHALHANAHRPPTVSSSVLPSSTYSGTRAPSSASRADSSLKTTDEDFFLPITLDPTPTTETSPRNNTNNPSVQTRSGLSENYRDDFKDMLAGSAAARSGSQERRAGRSNFSSPHIAFQEKSRHPSTDAGDPRTKRNVSGAGTPRSPPSSSPAVGTLPTKAFTSPNLASDVDSFRLQDAPKRKSSGSKKSPLIGLVSQLDGSDERPPTMPERGVERPTRGDSLNKNNLKQPVPDRKAVPRTDGELEQARQQLDTQNDDSGISSPFNVSSSRELNGGPPPRNASRPGTSGTPADFTAPRSAPPPPKHKPNESVTSIQSDGHFNSREPGTPLPPHTATGSFSMEDEMGRILRGENDEHPGIFRKMSKAVKHGRSHSDKIGSSPSPKWAKGSRNGSVDISSPLISGAGANSEDTATLRNKLRYAEQKIAELEAEKMRMEEGLNGTAELQQMNTELRQKRTTMAFLDSQKEIISRELDVMTDHLAKAKEAKSPIDAQSFKDEVLRDLMAALKKLKDQQSVQIEDLMAKKNELTQEITTLIQMKDKGFQEYESLSTKNRELREMNERVIESIRQMSEHGKISNNNALGIYTANYGDGHSAGGSQTDIRTITSHEPTPSMLTGDTELETPTVMTAPKVVDIRKGQPKKFNWKKGGDRFAKNVSKGIKGAFGGTQTTVKEEQFTETLPYGAQQAGAPPMIGDLPAQGGRGDKRGFFGQLQGNPRIGSPVSAQATDSGTLFGSDLTGRCDYEQRIIPVVITRCIEEVEARGMDAEGIYRKSGSTSMVNAIKNGFETTDKNDISDPDIDIHAVTSCLKQYLRKLPIPLITWDAYDPLLSAAAHEEPRERIRALRKVVADLPDRHRDALEYLIGHLSRVIEMEPQNLVSLAPWRKVELARLTQSEQMTPTNVGVVFAPTIMRPRQLEREISDMELQRKAVEHLLNNYAETARTRGGFLVLMSGAHTSHSSGATASGRHLAIFSFFFGLGGGGGGGAWRSADTDIVRLTLGRPGGHGYAVLILNECARRYYLPMSLPAFPPPTGQPADCRSRLQFPHLHAKTAACPASTVSSVGWLASWLRVAPGHRLLHVTSTPPAYCLPPEMRAGAMPPANAASTARFAPRTDGNSSTSRTSPSIPTEEEKKPRKARRVLKACDFCHSRSIRCRTSAEDSQRCQNCYDYGQPCMFTRPSMKRGLGARKKDGGALSAAGRPEGVPKAALVADQATIVDLVEVYFEVVYPIFPLFHRASIVRRVARAEFNTSKPFYAVVMAICALSAARVKDGALFSGHWNLETLSRVSSATFFDAAEVAVPKNIDALEQFEYMRTVAMLSLISLQTGYIERMHFYMGIYNTFIKVKHWHEESKWPDGISVIERQERRRLFWCMYTLDVYAAAVFDKTVSYREAETSVGYPNELDDAILDDAEARGPLLGQQFLDHLQHQRALELACAPDKVHWLRGWNFTTDLYRVLEYVISESHMRKCIGSPHSPYNVYAPKHSSHQPEIFSKVKSMYTALPCAFKHSPPFTTDNAPATDRFAICAANITATLQLLRMAVYAADVSPSVEQKCQIVNELLQSFSLVPFEYLRVISTPLLFHLAGIGTFLGPVIQGPMSRHAYDMVRSVLLALADFLTGLEVGMSCANGASKRLRFHIGRIDDHMRNQEGLVGAAMGHAHAVLGAAGGSGSEGLAMVMHDDVGEMPEIRLPPDILQDTFEWAFDFYSPGGREDVPSSPL</sequence>
<evidence type="ECO:0000256" key="1">
    <source>
        <dbReference type="ARBA" id="ARBA00022468"/>
    </source>
</evidence>
<dbReference type="InterPro" id="IPR001138">
    <property type="entry name" value="Zn2Cys6_DnaBD"/>
</dbReference>
<accession>A0A5N6KQ49</accession>
<dbReference type="InterPro" id="IPR024395">
    <property type="entry name" value="CLASP_N_dom"/>
</dbReference>
<feature type="compositionally biased region" description="Polar residues" evidence="6">
    <location>
        <begin position="1783"/>
        <end position="1806"/>
    </location>
</feature>
<name>A0A5N6KQ49_9ROSI</name>
<feature type="compositionally biased region" description="Polar residues" evidence="6">
    <location>
        <begin position="536"/>
        <end position="546"/>
    </location>
</feature>